<evidence type="ECO:0000256" key="6">
    <source>
        <dbReference type="ARBA" id="ARBA00023014"/>
    </source>
</evidence>
<dbReference type="InterPro" id="IPR010505">
    <property type="entry name" value="MoaA_twitch"/>
</dbReference>
<evidence type="ECO:0000256" key="10">
    <source>
        <dbReference type="HAMAP-Rule" id="MF_01225"/>
    </source>
</evidence>
<dbReference type="InterPro" id="IPR058240">
    <property type="entry name" value="rSAM_sf"/>
</dbReference>
<dbReference type="SMART" id="SM00729">
    <property type="entry name" value="Elp3"/>
    <property type="match status" value="1"/>
</dbReference>
<dbReference type="PANTHER" id="PTHR22960">
    <property type="entry name" value="MOLYBDOPTERIN COFACTOR SYNTHESIS PROTEIN A"/>
    <property type="match status" value="1"/>
</dbReference>
<dbReference type="GO" id="GO:0061798">
    <property type="term" value="F:GTP 3',8'-cyclase activity"/>
    <property type="evidence" value="ECO:0007669"/>
    <property type="project" value="UniProtKB-UniRule"/>
</dbReference>
<evidence type="ECO:0000256" key="9">
    <source>
        <dbReference type="ARBA" id="ARBA00023239"/>
    </source>
</evidence>
<comment type="cofactor">
    <cofactor evidence="10">
        <name>[4Fe-4S] cluster</name>
        <dbReference type="ChEBI" id="CHEBI:49883"/>
    </cofactor>
    <text evidence="10">Binds 2 [4Fe-4S] clusters. Binds 1 [4Fe-4S] cluster coordinated with 3 cysteines and an exchangeable S-adenosyl-L-methionine and 1 [4Fe-4S] cluster coordinated with 3 cysteines and the GTP-derived substrate.</text>
</comment>
<dbReference type="HAMAP" id="MF_01225_B">
    <property type="entry name" value="MoaA_B"/>
    <property type="match status" value="1"/>
</dbReference>
<feature type="binding site" evidence="10">
    <location>
        <position position="96"/>
    </location>
    <ligand>
        <name>GTP</name>
        <dbReference type="ChEBI" id="CHEBI:37565"/>
    </ligand>
</feature>
<comment type="similarity">
    <text evidence="10">Belongs to the radical SAM superfamily. MoaA family.</text>
</comment>
<dbReference type="SFLD" id="SFLDG01067">
    <property type="entry name" value="SPASM/twitch_domain_containing"/>
    <property type="match status" value="1"/>
</dbReference>
<evidence type="ECO:0000259" key="11">
    <source>
        <dbReference type="PROSITE" id="PS51918"/>
    </source>
</evidence>
<dbReference type="GO" id="GO:0061799">
    <property type="term" value="F:cyclic pyranopterin monophosphate synthase activity"/>
    <property type="evidence" value="ECO:0007669"/>
    <property type="project" value="TreeGrafter"/>
</dbReference>
<dbReference type="GO" id="GO:0005525">
    <property type="term" value="F:GTP binding"/>
    <property type="evidence" value="ECO:0007669"/>
    <property type="project" value="UniProtKB-UniRule"/>
</dbReference>
<feature type="binding site" evidence="10">
    <location>
        <position position="254"/>
    </location>
    <ligand>
        <name>[4Fe-4S] cluster</name>
        <dbReference type="ChEBI" id="CHEBI:49883"/>
        <label>2</label>
        <note>4Fe-4S-substrate</note>
    </ligand>
</feature>
<keyword evidence="7 10" id="KW-0342">GTP-binding</keyword>
<accession>A0A6H1UGQ9</accession>
<dbReference type="SUPFAM" id="SSF102114">
    <property type="entry name" value="Radical SAM enzymes"/>
    <property type="match status" value="1"/>
</dbReference>
<feature type="binding site" evidence="10">
    <location>
        <position position="69"/>
    </location>
    <ligand>
        <name>S-adenosyl-L-methionine</name>
        <dbReference type="ChEBI" id="CHEBI:59789"/>
    </ligand>
</feature>
<dbReference type="GO" id="GO:1904047">
    <property type="term" value="F:S-adenosyl-L-methionine binding"/>
    <property type="evidence" value="ECO:0007669"/>
    <property type="project" value="UniProtKB-UniRule"/>
</dbReference>
<evidence type="ECO:0000256" key="3">
    <source>
        <dbReference type="ARBA" id="ARBA00022723"/>
    </source>
</evidence>
<dbReference type="Proteomes" id="UP000501602">
    <property type="component" value="Chromosome"/>
</dbReference>
<dbReference type="FunFam" id="3.20.20.70:FF:000057">
    <property type="entry name" value="GTP 3',8-cyclase"/>
    <property type="match status" value="1"/>
</dbReference>
<dbReference type="GO" id="GO:0051539">
    <property type="term" value="F:4 iron, 4 sulfur cluster binding"/>
    <property type="evidence" value="ECO:0007669"/>
    <property type="project" value="UniProtKB-UniRule"/>
</dbReference>
<keyword evidence="3 10" id="KW-0479">Metal-binding</keyword>
<comment type="pathway">
    <text evidence="10">Cofactor biosynthesis; molybdopterin biosynthesis.</text>
</comment>
<organism evidence="12 13">
    <name type="scientific">Ferrimonas lipolytica</name>
    <dbReference type="NCBI Taxonomy" id="2724191"/>
    <lineage>
        <taxon>Bacteria</taxon>
        <taxon>Pseudomonadati</taxon>
        <taxon>Pseudomonadota</taxon>
        <taxon>Gammaproteobacteria</taxon>
        <taxon>Alteromonadales</taxon>
        <taxon>Ferrimonadaceae</taxon>
        <taxon>Ferrimonas</taxon>
    </lineage>
</organism>
<dbReference type="SFLD" id="SFLDS00029">
    <property type="entry name" value="Radical_SAM"/>
    <property type="match status" value="1"/>
</dbReference>
<feature type="binding site" evidence="10">
    <location>
        <begin position="259"/>
        <end position="261"/>
    </location>
    <ligand>
        <name>GTP</name>
        <dbReference type="ChEBI" id="CHEBI:37565"/>
    </ligand>
</feature>
<dbReference type="CDD" id="cd01335">
    <property type="entry name" value="Radical_SAM"/>
    <property type="match status" value="1"/>
</dbReference>
<dbReference type="PANTHER" id="PTHR22960:SF28">
    <property type="entry name" value="GTP 3',8-CYCLASE"/>
    <property type="match status" value="1"/>
</dbReference>
<dbReference type="NCBIfam" id="TIGR02666">
    <property type="entry name" value="moaA"/>
    <property type="match status" value="1"/>
</dbReference>
<name>A0A6H1UGQ9_9GAMM</name>
<feature type="binding site" evidence="10">
    <location>
        <position position="257"/>
    </location>
    <ligand>
        <name>[4Fe-4S] cluster</name>
        <dbReference type="ChEBI" id="CHEBI:49883"/>
        <label>2</label>
        <note>4Fe-4S-substrate</note>
    </ligand>
</feature>
<dbReference type="AlphaFoldDB" id="A0A6H1UGQ9"/>
<keyword evidence="2 10" id="KW-0949">S-adenosyl-L-methionine</keyword>
<feature type="binding site" evidence="10">
    <location>
        <position position="23"/>
    </location>
    <ligand>
        <name>[4Fe-4S] cluster</name>
        <dbReference type="ChEBI" id="CHEBI:49883"/>
        <label>1</label>
        <note>4Fe-4S-S-AdoMet</note>
    </ligand>
</feature>
<feature type="binding site" evidence="10">
    <location>
        <position position="65"/>
    </location>
    <ligand>
        <name>GTP</name>
        <dbReference type="ChEBI" id="CHEBI:37565"/>
    </ligand>
</feature>
<feature type="binding site" evidence="10">
    <location>
        <position position="157"/>
    </location>
    <ligand>
        <name>GTP</name>
        <dbReference type="ChEBI" id="CHEBI:37565"/>
    </ligand>
</feature>
<dbReference type="UniPathway" id="UPA00344"/>
<dbReference type="CDD" id="cd21117">
    <property type="entry name" value="Twitch_MoaA"/>
    <property type="match status" value="1"/>
</dbReference>
<dbReference type="InterPro" id="IPR013785">
    <property type="entry name" value="Aldolase_TIM"/>
</dbReference>
<dbReference type="GO" id="GO:0046872">
    <property type="term" value="F:metal ion binding"/>
    <property type="evidence" value="ECO:0007669"/>
    <property type="project" value="UniProtKB-KW"/>
</dbReference>
<feature type="binding site" evidence="10">
    <location>
        <position position="16"/>
    </location>
    <ligand>
        <name>GTP</name>
        <dbReference type="ChEBI" id="CHEBI:37565"/>
    </ligand>
</feature>
<dbReference type="InterPro" id="IPR007197">
    <property type="entry name" value="rSAM"/>
</dbReference>
<dbReference type="EC" id="4.1.99.22" evidence="10"/>
<dbReference type="InterPro" id="IPR013483">
    <property type="entry name" value="MoaA"/>
</dbReference>
<evidence type="ECO:0000313" key="12">
    <source>
        <dbReference type="EMBL" id="QIZ78295.1"/>
    </source>
</evidence>
<evidence type="ECO:0000256" key="8">
    <source>
        <dbReference type="ARBA" id="ARBA00023150"/>
    </source>
</evidence>
<evidence type="ECO:0000256" key="4">
    <source>
        <dbReference type="ARBA" id="ARBA00022741"/>
    </source>
</evidence>
<evidence type="ECO:0000313" key="13">
    <source>
        <dbReference type="Proteomes" id="UP000501602"/>
    </source>
</evidence>
<feature type="binding site" evidence="10">
    <location>
        <position position="120"/>
    </location>
    <ligand>
        <name>S-adenosyl-L-methionine</name>
        <dbReference type="ChEBI" id="CHEBI:59789"/>
    </ligand>
</feature>
<evidence type="ECO:0000256" key="1">
    <source>
        <dbReference type="ARBA" id="ARBA00022485"/>
    </source>
</evidence>
<sequence length="326" mass="37047">MQQLEDRFGRRFHYLRLSITDACNFKCEYCLPDGYKPEGKPRHLQLDELRRVMTAFAHCGTRKIRITGGEPSLRKDFEQVIEAAANTPLIETVATTTNGYRLAEHAAEWQRRGLQQINVSADSLDGRDFERITGDSRFDLVMRGIDRALELDYRRVKINAVLLKGHNADQLPLFLNYIRDRKVDIRFIELMETGLHHDYFKQHHLAGAVIQQQLLQQGWQLDPADKDAGPALNYSHPDYAGRIGLIMPYAKDFCASCNRLRVSSTGKLHLCLFGEAGIELRDLLGSDNHIPELQQRLHRALISKHETHHLHDGDAGATPHLASIGG</sequence>
<feature type="binding site" evidence="10">
    <location>
        <position position="30"/>
    </location>
    <ligand>
        <name>[4Fe-4S] cluster</name>
        <dbReference type="ChEBI" id="CHEBI:49883"/>
        <label>1</label>
        <note>4Fe-4S-S-AdoMet</note>
    </ligand>
</feature>
<evidence type="ECO:0000256" key="5">
    <source>
        <dbReference type="ARBA" id="ARBA00023004"/>
    </source>
</evidence>
<dbReference type="InterPro" id="IPR006638">
    <property type="entry name" value="Elp3/MiaA/NifB-like_rSAM"/>
</dbReference>
<feature type="binding site" evidence="10">
    <location>
        <position position="27"/>
    </location>
    <ligand>
        <name>[4Fe-4S] cluster</name>
        <dbReference type="ChEBI" id="CHEBI:49883"/>
        <label>1</label>
        <note>4Fe-4S-S-AdoMet</note>
    </ligand>
</feature>
<feature type="domain" description="Radical SAM core" evidence="11">
    <location>
        <begin position="7"/>
        <end position="231"/>
    </location>
</feature>
<reference evidence="12 13" key="1">
    <citation type="submission" date="2020-04" db="EMBL/GenBank/DDBJ databases">
        <title>Ferrimonas sp. S7 isolated from sea water.</title>
        <authorList>
            <person name="Bae S.S."/>
            <person name="Baek K."/>
        </authorList>
    </citation>
    <scope>NUCLEOTIDE SEQUENCE [LARGE SCALE GENOMIC DNA]</scope>
    <source>
        <strain evidence="12 13">S7</strain>
    </source>
</reference>
<keyword evidence="6 10" id="KW-0411">Iron-sulfur</keyword>
<keyword evidence="5 10" id="KW-0408">Iron</keyword>
<dbReference type="SFLD" id="SFLDG01383">
    <property type="entry name" value="cyclic_pyranopterin_phosphate"/>
    <property type="match status" value="1"/>
</dbReference>
<dbReference type="SFLD" id="SFLDG01386">
    <property type="entry name" value="main_SPASM_domain-containing"/>
    <property type="match status" value="1"/>
</dbReference>
<comment type="catalytic activity">
    <reaction evidence="10">
        <text>GTP + AH2 + S-adenosyl-L-methionine = (8S)-3',8-cyclo-7,8-dihydroguanosine 5'-triphosphate + 5'-deoxyadenosine + L-methionine + A + H(+)</text>
        <dbReference type="Rhea" id="RHEA:49576"/>
        <dbReference type="ChEBI" id="CHEBI:13193"/>
        <dbReference type="ChEBI" id="CHEBI:15378"/>
        <dbReference type="ChEBI" id="CHEBI:17319"/>
        <dbReference type="ChEBI" id="CHEBI:17499"/>
        <dbReference type="ChEBI" id="CHEBI:37565"/>
        <dbReference type="ChEBI" id="CHEBI:57844"/>
        <dbReference type="ChEBI" id="CHEBI:59789"/>
        <dbReference type="ChEBI" id="CHEBI:131766"/>
        <dbReference type="EC" id="4.1.99.22"/>
    </reaction>
</comment>
<comment type="subunit">
    <text evidence="10">Monomer and homodimer.</text>
</comment>
<dbReference type="Pfam" id="PF06463">
    <property type="entry name" value="Mob_synth_C"/>
    <property type="match status" value="1"/>
</dbReference>
<protein>
    <recommendedName>
        <fullName evidence="10">GTP 3',8-cyclase</fullName>
        <ecNumber evidence="10">4.1.99.22</ecNumber>
    </recommendedName>
    <alternativeName>
        <fullName evidence="10">Molybdenum cofactor biosynthesis protein A</fullName>
    </alternativeName>
</protein>
<keyword evidence="8 10" id="KW-0501">Molybdenum cofactor biosynthesis</keyword>
<dbReference type="InterPro" id="IPR040064">
    <property type="entry name" value="MoaA-like"/>
</dbReference>
<dbReference type="Pfam" id="PF04055">
    <property type="entry name" value="Radical_SAM"/>
    <property type="match status" value="1"/>
</dbReference>
<dbReference type="InterPro" id="IPR050105">
    <property type="entry name" value="MoCo_biosynth_MoaA/MoaC"/>
</dbReference>
<keyword evidence="13" id="KW-1185">Reference proteome</keyword>
<gene>
    <name evidence="10 12" type="primary">moaA</name>
    <name evidence="12" type="ORF">HER31_16165</name>
</gene>
<dbReference type="EMBL" id="CP051180">
    <property type="protein sequence ID" value="QIZ78295.1"/>
    <property type="molecule type" value="Genomic_DNA"/>
</dbReference>
<keyword evidence="9 10" id="KW-0456">Lyase</keyword>
<proteinExistence type="inferred from homology"/>
<keyword evidence="4 10" id="KW-0547">Nucleotide-binding</keyword>
<dbReference type="GO" id="GO:0006777">
    <property type="term" value="P:Mo-molybdopterin cofactor biosynthetic process"/>
    <property type="evidence" value="ECO:0007669"/>
    <property type="project" value="UniProtKB-UniRule"/>
</dbReference>
<feature type="binding site" evidence="10">
    <location>
        <position position="271"/>
    </location>
    <ligand>
        <name>[4Fe-4S] cluster</name>
        <dbReference type="ChEBI" id="CHEBI:49883"/>
        <label>2</label>
        <note>4Fe-4S-substrate</note>
    </ligand>
</feature>
<dbReference type="Gene3D" id="3.20.20.70">
    <property type="entry name" value="Aldolase class I"/>
    <property type="match status" value="1"/>
</dbReference>
<evidence type="ECO:0000256" key="2">
    <source>
        <dbReference type="ARBA" id="ARBA00022691"/>
    </source>
</evidence>
<dbReference type="RefSeq" id="WP_168662123.1">
    <property type="nucleotide sequence ID" value="NZ_CP051180.1"/>
</dbReference>
<comment type="function">
    <text evidence="10">Catalyzes the cyclization of GTP to (8S)-3',8-cyclo-7,8-dihydroguanosine 5'-triphosphate.</text>
</comment>
<feature type="binding site" evidence="10">
    <location>
        <position position="29"/>
    </location>
    <ligand>
        <name>S-adenosyl-L-methionine</name>
        <dbReference type="ChEBI" id="CHEBI:59789"/>
    </ligand>
</feature>
<dbReference type="PROSITE" id="PS51918">
    <property type="entry name" value="RADICAL_SAM"/>
    <property type="match status" value="1"/>
</dbReference>
<dbReference type="KEGG" id="fes:HER31_16165"/>
<evidence type="ECO:0000256" key="7">
    <source>
        <dbReference type="ARBA" id="ARBA00023134"/>
    </source>
</evidence>
<keyword evidence="1 10" id="KW-0004">4Fe-4S</keyword>
<feature type="binding site" evidence="10">
    <location>
        <position position="191"/>
    </location>
    <ligand>
        <name>S-adenosyl-L-methionine</name>
        <dbReference type="ChEBI" id="CHEBI:59789"/>
    </ligand>
</feature>